<keyword evidence="12" id="KW-1185">Reference proteome</keyword>
<keyword evidence="6 9" id="KW-0472">Membrane</keyword>
<dbReference type="PANTHER" id="PTHR24231:SF15">
    <property type="entry name" value="2-OXOGLUTARATE RECEPTOR 1"/>
    <property type="match status" value="1"/>
</dbReference>
<evidence type="ECO:0000256" key="9">
    <source>
        <dbReference type="SAM" id="Phobius"/>
    </source>
</evidence>
<accession>A0A3B4AM57</accession>
<protein>
    <recommendedName>
        <fullName evidence="10">G-protein coupled receptors family 1 profile domain-containing protein</fullName>
    </recommendedName>
</protein>
<feature type="transmembrane region" description="Helical" evidence="9">
    <location>
        <begin position="71"/>
        <end position="90"/>
    </location>
</feature>
<name>A0A3B4AM57_9GOBI</name>
<keyword evidence="7" id="KW-0675">Receptor</keyword>
<reference evidence="11" key="1">
    <citation type="submission" date="2025-08" db="UniProtKB">
        <authorList>
            <consortium name="Ensembl"/>
        </authorList>
    </citation>
    <scope>IDENTIFICATION</scope>
</reference>
<evidence type="ECO:0000256" key="1">
    <source>
        <dbReference type="ARBA" id="ARBA00004651"/>
    </source>
</evidence>
<dbReference type="Pfam" id="PF00001">
    <property type="entry name" value="7tm_1"/>
    <property type="match status" value="1"/>
</dbReference>
<evidence type="ECO:0000256" key="8">
    <source>
        <dbReference type="ARBA" id="ARBA00023224"/>
    </source>
</evidence>
<dbReference type="SUPFAM" id="SSF81321">
    <property type="entry name" value="Family A G protein-coupled receptor-like"/>
    <property type="match status" value="1"/>
</dbReference>
<sequence>MCIVTRSSLHRSNLTMATDGELCTDIDDVMKRYFLPVGYSLVFVGGLVGNVAAIIVHVLKFRPWKSSSIIMVNLSLIDTLFALSLPYLVYYYSNGDKWALGDFMCRFARFIFHFNLYGSIMSLTSIAVFRYVVVTRPMWAPRVQQRHWGLLACAVVWVVAAAELVPILTMIDLREGDNQTYCLDFASTTDVGSIRLYGLLLTVFGYVLPLLLVFMCYIGIAVHLRKGPHTSSPTRTRAQRVVVLVLLVFVLCFLPYHVLRAVRIETRSMPELSCTLRNTLHAAYIISRPVAAFNTFFNLALYTLSGETFLKAFASTNCCFCFRSTLERHTFMSLI</sequence>
<evidence type="ECO:0000313" key="12">
    <source>
        <dbReference type="Proteomes" id="UP000261520"/>
    </source>
</evidence>
<keyword evidence="3 9" id="KW-0812">Transmembrane</keyword>
<dbReference type="AlphaFoldDB" id="A0A3B4AM57"/>
<proteinExistence type="predicted"/>
<evidence type="ECO:0000256" key="3">
    <source>
        <dbReference type="ARBA" id="ARBA00022692"/>
    </source>
</evidence>
<organism evidence="11 12">
    <name type="scientific">Periophthalmus magnuspinnatus</name>
    <dbReference type="NCBI Taxonomy" id="409849"/>
    <lineage>
        <taxon>Eukaryota</taxon>
        <taxon>Metazoa</taxon>
        <taxon>Chordata</taxon>
        <taxon>Craniata</taxon>
        <taxon>Vertebrata</taxon>
        <taxon>Euteleostomi</taxon>
        <taxon>Actinopterygii</taxon>
        <taxon>Neopterygii</taxon>
        <taxon>Teleostei</taxon>
        <taxon>Neoteleostei</taxon>
        <taxon>Acanthomorphata</taxon>
        <taxon>Gobiaria</taxon>
        <taxon>Gobiiformes</taxon>
        <taxon>Gobioidei</taxon>
        <taxon>Gobiidae</taxon>
        <taxon>Oxudercinae</taxon>
        <taxon>Periophthalmus</taxon>
    </lineage>
</organism>
<dbReference type="STRING" id="409849.ENSPMGP00000017684"/>
<dbReference type="GO" id="GO:0004930">
    <property type="term" value="F:G protein-coupled receptor activity"/>
    <property type="evidence" value="ECO:0007669"/>
    <property type="project" value="UniProtKB-KW"/>
</dbReference>
<feature type="transmembrane region" description="Helical" evidence="9">
    <location>
        <begin position="150"/>
        <end position="171"/>
    </location>
</feature>
<evidence type="ECO:0000256" key="4">
    <source>
        <dbReference type="ARBA" id="ARBA00022989"/>
    </source>
</evidence>
<dbReference type="Ensembl" id="ENSPMGT00000018867.1">
    <property type="protein sequence ID" value="ENSPMGP00000017684.1"/>
    <property type="gene ID" value="ENSPMGG00000014464.1"/>
</dbReference>
<reference evidence="11" key="2">
    <citation type="submission" date="2025-09" db="UniProtKB">
        <authorList>
            <consortium name="Ensembl"/>
        </authorList>
    </citation>
    <scope>IDENTIFICATION</scope>
</reference>
<comment type="subcellular location">
    <subcellularLocation>
        <location evidence="1">Cell membrane</location>
        <topology evidence="1">Multi-pass membrane protein</topology>
    </subcellularLocation>
</comment>
<dbReference type="Proteomes" id="UP000261520">
    <property type="component" value="Unplaced"/>
</dbReference>
<feature type="domain" description="G-protein coupled receptors family 1 profile" evidence="10">
    <location>
        <begin position="49"/>
        <end position="302"/>
    </location>
</feature>
<keyword evidence="2" id="KW-1003">Cell membrane</keyword>
<dbReference type="PROSITE" id="PS50262">
    <property type="entry name" value="G_PROTEIN_RECEP_F1_2"/>
    <property type="match status" value="1"/>
</dbReference>
<keyword evidence="4 9" id="KW-1133">Transmembrane helix</keyword>
<evidence type="ECO:0000256" key="7">
    <source>
        <dbReference type="ARBA" id="ARBA00023170"/>
    </source>
</evidence>
<evidence type="ECO:0000259" key="10">
    <source>
        <dbReference type="PROSITE" id="PS50262"/>
    </source>
</evidence>
<evidence type="ECO:0000256" key="2">
    <source>
        <dbReference type="ARBA" id="ARBA00022475"/>
    </source>
</evidence>
<dbReference type="InterPro" id="IPR017452">
    <property type="entry name" value="GPCR_Rhodpsn_7TM"/>
</dbReference>
<keyword evidence="8" id="KW-0807">Transducer</keyword>
<evidence type="ECO:0000313" key="11">
    <source>
        <dbReference type="Ensembl" id="ENSPMGP00000017684.1"/>
    </source>
</evidence>
<feature type="transmembrane region" description="Helical" evidence="9">
    <location>
        <begin position="241"/>
        <end position="259"/>
    </location>
</feature>
<dbReference type="PRINTS" id="PR00237">
    <property type="entry name" value="GPCRRHODOPSN"/>
</dbReference>
<dbReference type="PRINTS" id="PR01157">
    <property type="entry name" value="P2YPURNOCPTR"/>
</dbReference>
<dbReference type="InterPro" id="IPR000276">
    <property type="entry name" value="GPCR_Rhodpsn"/>
</dbReference>
<dbReference type="Gene3D" id="1.20.1070.10">
    <property type="entry name" value="Rhodopsin 7-helix transmembrane proteins"/>
    <property type="match status" value="1"/>
</dbReference>
<feature type="transmembrane region" description="Helical" evidence="9">
    <location>
        <begin position="110"/>
        <end position="129"/>
    </location>
</feature>
<evidence type="ECO:0000256" key="5">
    <source>
        <dbReference type="ARBA" id="ARBA00023040"/>
    </source>
</evidence>
<evidence type="ECO:0000256" key="6">
    <source>
        <dbReference type="ARBA" id="ARBA00023136"/>
    </source>
</evidence>
<dbReference type="GO" id="GO:0005886">
    <property type="term" value="C:plasma membrane"/>
    <property type="evidence" value="ECO:0007669"/>
    <property type="project" value="UniProtKB-SubCell"/>
</dbReference>
<keyword evidence="5" id="KW-0297">G-protein coupled receptor</keyword>
<feature type="transmembrane region" description="Helical" evidence="9">
    <location>
        <begin position="37"/>
        <end position="59"/>
    </location>
</feature>
<dbReference type="PANTHER" id="PTHR24231">
    <property type="entry name" value="PURINOCEPTOR-RELATED G-PROTEIN COUPLED RECEPTOR"/>
    <property type="match status" value="1"/>
</dbReference>
<feature type="transmembrane region" description="Helical" evidence="9">
    <location>
        <begin position="196"/>
        <end position="220"/>
    </location>
</feature>